<dbReference type="KEGG" id="haa:A5892_00205"/>
<evidence type="ECO:0000259" key="1">
    <source>
        <dbReference type="Pfam" id="PF12706"/>
    </source>
</evidence>
<evidence type="ECO:0000313" key="2">
    <source>
        <dbReference type="EMBL" id="ANF56083.1"/>
    </source>
</evidence>
<dbReference type="PIRSF" id="PIRSF038896">
    <property type="entry name" value="NAPE-PLD"/>
    <property type="match status" value="1"/>
</dbReference>
<dbReference type="Gene3D" id="3.60.15.10">
    <property type="entry name" value="Ribonuclease Z/Hydroxyacylglutathione hydrolase-like"/>
    <property type="match status" value="1"/>
</dbReference>
<accession>A0A172YA19</accession>
<dbReference type="InterPro" id="IPR024884">
    <property type="entry name" value="NAPE-PLD"/>
</dbReference>
<dbReference type="AlphaFoldDB" id="A0A172YA19"/>
<feature type="domain" description="Metallo-beta-lactamase" evidence="1">
    <location>
        <begin position="101"/>
        <end position="298"/>
    </location>
</feature>
<dbReference type="PANTHER" id="PTHR15032">
    <property type="entry name" value="N-ACYL-PHOSPHATIDYLETHANOLAMINE-HYDROLYZING PHOSPHOLIPASE D"/>
    <property type="match status" value="1"/>
</dbReference>
<dbReference type="InterPro" id="IPR036866">
    <property type="entry name" value="RibonucZ/Hydroxyglut_hydro"/>
</dbReference>
<name>A0A172YA19_9GAMM</name>
<sequence>MSRFAPLSWLRLKGLASAYRYRGPCSDHFDGERFFNHPPLPERSREDFKRWRQERKNHLPRWHWQPGLERPCRPVAEAGEDEIRVTLVNHSTFLIQLPGLNLLTDPIWSERASPFTFAGPKRFHPPGVALDALPRIDAVLLSHNHYDHCDVWTLRQLGRRFPNMKLFTGLGNRRLCRDAGVRVVEELDWWQQAELGGRRLTFVPARHWGARSLWDRRCALWGGFVLETSLGKIYFAGDTGFGDDFAKLRQRFGPMAVSLLPIGAFRPQWFMRDFHMGPDEALEAHRQLGSQRSLACHFGCFSLADDGQFEPQQRLEAAREARGIDSEAFIVPTPGETLRYSRRSLSGEPELAL</sequence>
<dbReference type="InterPro" id="IPR001279">
    <property type="entry name" value="Metallo-B-lactamas"/>
</dbReference>
<dbReference type="RefSeq" id="WP_064121077.1">
    <property type="nucleotide sequence ID" value="NZ_CP015243.1"/>
</dbReference>
<evidence type="ECO:0000313" key="3">
    <source>
        <dbReference type="Proteomes" id="UP000077875"/>
    </source>
</evidence>
<keyword evidence="3" id="KW-1185">Reference proteome</keyword>
<dbReference type="GO" id="GO:0070290">
    <property type="term" value="F:N-acylphosphatidylethanolamine-specific phospholipase D activity"/>
    <property type="evidence" value="ECO:0007669"/>
    <property type="project" value="InterPro"/>
</dbReference>
<organism evidence="2 3">
    <name type="scientific">Halotalea alkalilenta</name>
    <dbReference type="NCBI Taxonomy" id="376489"/>
    <lineage>
        <taxon>Bacteria</taxon>
        <taxon>Pseudomonadati</taxon>
        <taxon>Pseudomonadota</taxon>
        <taxon>Gammaproteobacteria</taxon>
        <taxon>Oceanospirillales</taxon>
        <taxon>Halomonadaceae</taxon>
        <taxon>Halotalea</taxon>
    </lineage>
</organism>
<gene>
    <name evidence="2" type="ORF">A5892_00205</name>
</gene>
<dbReference type="GO" id="GO:0008270">
    <property type="term" value="F:zinc ion binding"/>
    <property type="evidence" value="ECO:0007669"/>
    <property type="project" value="InterPro"/>
</dbReference>
<dbReference type="Pfam" id="PF12706">
    <property type="entry name" value="Lactamase_B_2"/>
    <property type="match status" value="1"/>
</dbReference>
<dbReference type="PANTHER" id="PTHR15032:SF4">
    <property type="entry name" value="N-ACYL-PHOSPHATIDYLETHANOLAMINE-HYDROLYZING PHOSPHOLIPASE D"/>
    <property type="match status" value="1"/>
</dbReference>
<dbReference type="SUPFAM" id="SSF56281">
    <property type="entry name" value="Metallo-hydrolase/oxidoreductase"/>
    <property type="match status" value="1"/>
</dbReference>
<reference evidence="2 3" key="1">
    <citation type="submission" date="2016-04" db="EMBL/GenBank/DDBJ databases">
        <title>Complete Genome Sequence of Halotalea alkalilenta IHB B 13600.</title>
        <authorList>
            <person name="Swarnkar M.K."/>
            <person name="Sharma A."/>
            <person name="Kaushal K."/>
            <person name="Soni R."/>
            <person name="Rana S."/>
            <person name="Singh A.K."/>
            <person name="Gulati A."/>
        </authorList>
    </citation>
    <scope>NUCLEOTIDE SEQUENCE [LARGE SCALE GENOMIC DNA]</scope>
    <source>
        <strain evidence="2 3">IHB B 13600</strain>
    </source>
</reference>
<dbReference type="EMBL" id="CP015243">
    <property type="protein sequence ID" value="ANF56083.1"/>
    <property type="molecule type" value="Genomic_DNA"/>
</dbReference>
<proteinExistence type="predicted"/>
<dbReference type="STRING" id="376489.A5892_00205"/>
<protein>
    <recommendedName>
        <fullName evidence="1">Metallo-beta-lactamase domain-containing protein</fullName>
    </recommendedName>
</protein>
<dbReference type="Proteomes" id="UP000077875">
    <property type="component" value="Chromosome"/>
</dbReference>
<dbReference type="GO" id="GO:0005737">
    <property type="term" value="C:cytoplasm"/>
    <property type="evidence" value="ECO:0007669"/>
    <property type="project" value="TreeGrafter"/>
</dbReference>